<comment type="caution">
    <text evidence="7">The sequence shown here is derived from an EMBL/GenBank/DDBJ whole genome shotgun (WGS) entry which is preliminary data.</text>
</comment>
<keyword evidence="3 5" id="KW-0732">Signal</keyword>
<keyword evidence="2" id="KW-0813">Transport</keyword>
<dbReference type="Gene3D" id="3.40.190.10">
    <property type="entry name" value="Periplasmic binding protein-like II"/>
    <property type="match status" value="1"/>
</dbReference>
<evidence type="ECO:0000313" key="8">
    <source>
        <dbReference type="Proteomes" id="UP001596990"/>
    </source>
</evidence>
<protein>
    <submittedName>
        <fullName evidence="7">Oligopeptide ABC transporter substrate-binding protein</fullName>
    </submittedName>
</protein>
<proteinExistence type="inferred from homology"/>
<evidence type="ECO:0000256" key="2">
    <source>
        <dbReference type="ARBA" id="ARBA00022448"/>
    </source>
</evidence>
<feature type="compositionally biased region" description="Acidic residues" evidence="4">
    <location>
        <begin position="30"/>
        <end position="62"/>
    </location>
</feature>
<dbReference type="NCBIfam" id="NF045467">
    <property type="entry name" value="Opp4A"/>
    <property type="match status" value="1"/>
</dbReference>
<keyword evidence="8" id="KW-1185">Reference proteome</keyword>
<name>A0ABW3L449_9BACI</name>
<dbReference type="PIRSF" id="PIRSF002741">
    <property type="entry name" value="MppA"/>
    <property type="match status" value="1"/>
</dbReference>
<gene>
    <name evidence="7" type="primary">opp4A</name>
    <name evidence="7" type="ORF">ACFQ2J_12310</name>
</gene>
<comment type="similarity">
    <text evidence="1">Belongs to the bacterial solute-binding protein 5 family.</text>
</comment>
<dbReference type="InterPro" id="IPR039424">
    <property type="entry name" value="SBP_5"/>
</dbReference>
<dbReference type="Proteomes" id="UP001596990">
    <property type="component" value="Unassembled WGS sequence"/>
</dbReference>
<dbReference type="InterPro" id="IPR030678">
    <property type="entry name" value="Peptide/Ni-bd"/>
</dbReference>
<dbReference type="PANTHER" id="PTHR30290">
    <property type="entry name" value="PERIPLASMIC BINDING COMPONENT OF ABC TRANSPORTER"/>
    <property type="match status" value="1"/>
</dbReference>
<feature type="region of interest" description="Disordered" evidence="4">
    <location>
        <begin position="29"/>
        <end position="67"/>
    </location>
</feature>
<organism evidence="7 8">
    <name type="scientific">Thalassobacillus hwangdonensis</name>
    <dbReference type="NCBI Taxonomy" id="546108"/>
    <lineage>
        <taxon>Bacteria</taxon>
        <taxon>Bacillati</taxon>
        <taxon>Bacillota</taxon>
        <taxon>Bacilli</taxon>
        <taxon>Bacillales</taxon>
        <taxon>Bacillaceae</taxon>
        <taxon>Thalassobacillus</taxon>
    </lineage>
</organism>
<evidence type="ECO:0000259" key="6">
    <source>
        <dbReference type="Pfam" id="PF00496"/>
    </source>
</evidence>
<dbReference type="PROSITE" id="PS51257">
    <property type="entry name" value="PROKAR_LIPOPROTEIN"/>
    <property type="match status" value="1"/>
</dbReference>
<evidence type="ECO:0000256" key="1">
    <source>
        <dbReference type="ARBA" id="ARBA00005695"/>
    </source>
</evidence>
<dbReference type="InterPro" id="IPR050034">
    <property type="entry name" value="Opp4A"/>
</dbReference>
<reference evidence="8" key="1">
    <citation type="journal article" date="2019" name="Int. J. Syst. Evol. Microbiol.">
        <title>The Global Catalogue of Microorganisms (GCM) 10K type strain sequencing project: providing services to taxonomists for standard genome sequencing and annotation.</title>
        <authorList>
            <consortium name="The Broad Institute Genomics Platform"/>
            <consortium name="The Broad Institute Genome Sequencing Center for Infectious Disease"/>
            <person name="Wu L."/>
            <person name="Ma J."/>
        </authorList>
    </citation>
    <scope>NUCLEOTIDE SEQUENCE [LARGE SCALE GENOMIC DNA]</scope>
    <source>
        <strain evidence="8">CCUG 56607</strain>
    </source>
</reference>
<accession>A0ABW3L449</accession>
<dbReference type="RefSeq" id="WP_386060723.1">
    <property type="nucleotide sequence ID" value="NZ_JBHTKL010000005.1"/>
</dbReference>
<feature type="chain" id="PRO_5045811423" evidence="5">
    <location>
        <begin position="22"/>
        <end position="590"/>
    </location>
</feature>
<evidence type="ECO:0000256" key="3">
    <source>
        <dbReference type="ARBA" id="ARBA00022729"/>
    </source>
</evidence>
<dbReference type="EMBL" id="JBHTKL010000005">
    <property type="protein sequence ID" value="MFD1019960.1"/>
    <property type="molecule type" value="Genomic_DNA"/>
</dbReference>
<dbReference type="PANTHER" id="PTHR30290:SF9">
    <property type="entry name" value="OLIGOPEPTIDE-BINDING PROTEIN APPA"/>
    <property type="match status" value="1"/>
</dbReference>
<dbReference type="Gene3D" id="3.90.76.10">
    <property type="entry name" value="Dipeptide-binding Protein, Domain 1"/>
    <property type="match status" value="1"/>
</dbReference>
<evidence type="ECO:0000256" key="5">
    <source>
        <dbReference type="SAM" id="SignalP"/>
    </source>
</evidence>
<dbReference type="InterPro" id="IPR000914">
    <property type="entry name" value="SBP_5_dom"/>
</dbReference>
<feature type="signal peptide" evidence="5">
    <location>
        <begin position="1"/>
        <end position="21"/>
    </location>
</feature>
<dbReference type="Gene3D" id="3.10.105.10">
    <property type="entry name" value="Dipeptide-binding Protein, Domain 3"/>
    <property type="match status" value="1"/>
</dbReference>
<evidence type="ECO:0000256" key="4">
    <source>
        <dbReference type="SAM" id="MobiDB-lite"/>
    </source>
</evidence>
<dbReference type="Pfam" id="PF00496">
    <property type="entry name" value="SBP_bac_5"/>
    <property type="match status" value="1"/>
</dbReference>
<evidence type="ECO:0000313" key="7">
    <source>
        <dbReference type="EMBL" id="MFD1019960.1"/>
    </source>
</evidence>
<feature type="domain" description="Solute-binding protein family 5" evidence="6">
    <location>
        <begin position="113"/>
        <end position="501"/>
    </location>
</feature>
<dbReference type="SUPFAM" id="SSF53850">
    <property type="entry name" value="Periplasmic binding protein-like II"/>
    <property type="match status" value="1"/>
</dbReference>
<sequence length="590" mass="66821">MRNKKFLWLAAMMLILTMFLAACNGSDDANATDDEEKTEDTGDTGDSGEDTGDEGSDEEAEGEPQQGGTLTYALDAAPEGLFHWNWYGIVTDAEVLGLFDDNLITFDEELKPQPNIASWETEDNKVFTFTFKEGVMWHNGDELVVDDWIFSLETLAHPDYDGPRYSNVQTIEGAEAYRNGEADSISGIEKVSDYEVKITFDKARVNNLLNLWTYPMNRTEFEGIEVADMEGSDPVRRDMVGTGPFKVNKVVPGESVELVANENYWQGKPNLDKIIVKVIDSTAVTGALENEDVDIVAVHPTIGKDVEAMENVELRTAPGLSYYYVGFKLGKFDNEAKEVTEQKDKYADKQLRQAMMYSINRQEWIDAFFGGYGKVVNRPVPTAHWIAADNSELNTYEYDPEKAKELLDEAGYVDTNDDGFREDPNGDEFVVNFAHYATGNPTFESRAKALTQYWEEVGLKSTLEMIEVNQYYDMIEKDHEDMEAFFGGWGYGADPDPSALWKSDQLWNYPRWVNEESDQLLDDALDVEVVGTDQEKRKDLYVEWQKIVNEELPMLFITELDEIYGVNKRVGGLTLDVSGMNSPHEWFVTE</sequence>